<protein>
    <submittedName>
        <fullName evidence="1">Uncharacterized protein</fullName>
    </submittedName>
</protein>
<evidence type="ECO:0000313" key="1">
    <source>
        <dbReference type="EMBL" id="MBX43884.1"/>
    </source>
</evidence>
<name>A0A2P2NNC0_RHIMU</name>
<proteinExistence type="predicted"/>
<organism evidence="1">
    <name type="scientific">Rhizophora mucronata</name>
    <name type="common">Asiatic mangrove</name>
    <dbReference type="NCBI Taxonomy" id="61149"/>
    <lineage>
        <taxon>Eukaryota</taxon>
        <taxon>Viridiplantae</taxon>
        <taxon>Streptophyta</taxon>
        <taxon>Embryophyta</taxon>
        <taxon>Tracheophyta</taxon>
        <taxon>Spermatophyta</taxon>
        <taxon>Magnoliopsida</taxon>
        <taxon>eudicotyledons</taxon>
        <taxon>Gunneridae</taxon>
        <taxon>Pentapetalae</taxon>
        <taxon>rosids</taxon>
        <taxon>fabids</taxon>
        <taxon>Malpighiales</taxon>
        <taxon>Rhizophoraceae</taxon>
        <taxon>Rhizophora</taxon>
    </lineage>
</organism>
<sequence>MLARRAEPAEYAKVISNEMSNFW</sequence>
<dbReference type="AlphaFoldDB" id="A0A2P2NNC0"/>
<dbReference type="EMBL" id="GGEC01063400">
    <property type="protein sequence ID" value="MBX43884.1"/>
    <property type="molecule type" value="Transcribed_RNA"/>
</dbReference>
<reference evidence="1" key="1">
    <citation type="submission" date="2018-02" db="EMBL/GenBank/DDBJ databases">
        <title>Rhizophora mucronata_Transcriptome.</title>
        <authorList>
            <person name="Meera S.P."/>
            <person name="Sreeshan A."/>
            <person name="Augustine A."/>
        </authorList>
    </citation>
    <scope>NUCLEOTIDE SEQUENCE</scope>
    <source>
        <tissue evidence="1">Leaf</tissue>
    </source>
</reference>
<accession>A0A2P2NNC0</accession>